<sequence length="460" mass="49923">MDALLALSAYDQLMLLRQSQLTPSKLTDVYIAQIDKLNDSLGAFVQVSAEDARERAASLEKDSQDKYLLWGMPHADKDLVERRGMPTGYGSRAGGLVAEESAPISQLADELGMVNLGKTNTPEFGFYGYTESDVSPPARHPLAPELGAGGSSGGAAVAVAAHMLPWAIGSDGGGSVRIPAATVGLVGLKPTLGRLRPDREASSIVGVVNGPITRNVRDAALLFDGLTENTSRSLRALSSELPQLSFAATADSPWDGFVSIEPDSAVLLAWQNAIEALQNIGMSYTGEADWNCDYYGETFRDAWWRSAAGMPENLPLELLNPVTRYFVEAGRSFDHDRIDRNIANIHTYQRETSQKWKDWDILVTPALGQLPQPVGHYSTDPEENFAQQIHYSPYTSWVNLTGRPAITVPVSTHIDPHSGVRLPVGVQLVGRHGSDELLLQVAFHLERCLSLGPVWAPPTE</sequence>
<dbReference type="Proteomes" id="UP000470875">
    <property type="component" value="Unassembled WGS sequence"/>
</dbReference>
<name>A0A6N7W6I3_9ACTO</name>
<proteinExistence type="inferred from homology"/>
<dbReference type="InterPro" id="IPR036928">
    <property type="entry name" value="AS_sf"/>
</dbReference>
<protein>
    <submittedName>
        <fullName evidence="3">Amidase</fullName>
    </submittedName>
</protein>
<evidence type="ECO:0000259" key="2">
    <source>
        <dbReference type="Pfam" id="PF01425"/>
    </source>
</evidence>
<dbReference type="InterPro" id="IPR020556">
    <property type="entry name" value="Amidase_CS"/>
</dbReference>
<dbReference type="PANTHER" id="PTHR11895:SF7">
    <property type="entry name" value="GLUTAMYL-TRNA(GLN) AMIDOTRANSFERASE SUBUNIT A, MITOCHONDRIAL"/>
    <property type="match status" value="1"/>
</dbReference>
<dbReference type="InterPro" id="IPR023631">
    <property type="entry name" value="Amidase_dom"/>
</dbReference>
<reference evidence="3 4" key="1">
    <citation type="submission" date="2019-08" db="EMBL/GenBank/DDBJ databases">
        <title>In-depth cultivation of the pig gut microbiome towards novel bacterial diversity and tailored functional studies.</title>
        <authorList>
            <person name="Wylensek D."/>
            <person name="Hitch T.C.A."/>
            <person name="Clavel T."/>
        </authorList>
    </citation>
    <scope>NUCLEOTIDE SEQUENCE [LARGE SCALE GENOMIC DNA]</scope>
    <source>
        <strain evidence="3 4">WB03_NA08</strain>
    </source>
</reference>
<evidence type="ECO:0000313" key="4">
    <source>
        <dbReference type="Proteomes" id="UP000470875"/>
    </source>
</evidence>
<dbReference type="PROSITE" id="PS00571">
    <property type="entry name" value="AMIDASES"/>
    <property type="match status" value="1"/>
</dbReference>
<comment type="similarity">
    <text evidence="1">Belongs to the amidase family.</text>
</comment>
<feature type="domain" description="Amidase" evidence="2">
    <location>
        <begin position="26"/>
        <end position="439"/>
    </location>
</feature>
<gene>
    <name evidence="3" type="ORF">FYJ24_04480</name>
</gene>
<evidence type="ECO:0000313" key="3">
    <source>
        <dbReference type="EMBL" id="MSS84032.1"/>
    </source>
</evidence>
<dbReference type="Pfam" id="PF01425">
    <property type="entry name" value="Amidase"/>
    <property type="match status" value="1"/>
</dbReference>
<accession>A0A6N7W6I3</accession>
<dbReference type="Gene3D" id="3.90.1300.10">
    <property type="entry name" value="Amidase signature (AS) domain"/>
    <property type="match status" value="1"/>
</dbReference>
<organism evidence="3 4">
    <name type="scientific">Scrofimicrobium canadense</name>
    <dbReference type="NCBI Taxonomy" id="2652290"/>
    <lineage>
        <taxon>Bacteria</taxon>
        <taxon>Bacillati</taxon>
        <taxon>Actinomycetota</taxon>
        <taxon>Actinomycetes</taxon>
        <taxon>Actinomycetales</taxon>
        <taxon>Actinomycetaceae</taxon>
        <taxon>Scrofimicrobium</taxon>
    </lineage>
</organism>
<dbReference type="RefSeq" id="WP_154543980.1">
    <property type="nucleotide sequence ID" value="NZ_VULO01000004.1"/>
</dbReference>
<dbReference type="EMBL" id="VULO01000004">
    <property type="protein sequence ID" value="MSS84032.1"/>
    <property type="molecule type" value="Genomic_DNA"/>
</dbReference>
<dbReference type="SUPFAM" id="SSF75304">
    <property type="entry name" value="Amidase signature (AS) enzymes"/>
    <property type="match status" value="1"/>
</dbReference>
<evidence type="ECO:0000256" key="1">
    <source>
        <dbReference type="ARBA" id="ARBA00009199"/>
    </source>
</evidence>
<dbReference type="PANTHER" id="PTHR11895">
    <property type="entry name" value="TRANSAMIDASE"/>
    <property type="match status" value="1"/>
</dbReference>
<dbReference type="InterPro" id="IPR000120">
    <property type="entry name" value="Amidase"/>
</dbReference>
<dbReference type="GO" id="GO:0003824">
    <property type="term" value="F:catalytic activity"/>
    <property type="evidence" value="ECO:0007669"/>
    <property type="project" value="InterPro"/>
</dbReference>
<comment type="caution">
    <text evidence="3">The sequence shown here is derived from an EMBL/GenBank/DDBJ whole genome shotgun (WGS) entry which is preliminary data.</text>
</comment>
<dbReference type="AlphaFoldDB" id="A0A6N7W6I3"/>
<keyword evidence="4" id="KW-1185">Reference proteome</keyword>